<dbReference type="Gene3D" id="1.10.246.130">
    <property type="match status" value="1"/>
</dbReference>
<reference evidence="5 6" key="1">
    <citation type="submission" date="2020-11" db="EMBL/GenBank/DDBJ databases">
        <authorList>
            <person name="Wallbank WR R."/>
            <person name="Pardo Diaz C."/>
            <person name="Kozak K."/>
            <person name="Martin S."/>
            <person name="Jiggins C."/>
            <person name="Moest M."/>
            <person name="Warren A I."/>
            <person name="Generalovic N T."/>
            <person name="Byers J.R.P. K."/>
            <person name="Montejo-Kovacevich G."/>
            <person name="Yen C E."/>
        </authorList>
    </citation>
    <scope>NUCLEOTIDE SEQUENCE [LARGE SCALE GENOMIC DNA]</scope>
</reference>
<evidence type="ECO:0000256" key="4">
    <source>
        <dbReference type="SAM" id="Phobius"/>
    </source>
</evidence>
<dbReference type="SUPFAM" id="SSF56235">
    <property type="entry name" value="N-terminal nucleophile aminohydrolases (Ntn hydrolases)"/>
    <property type="match status" value="1"/>
</dbReference>
<protein>
    <submittedName>
        <fullName evidence="5">Uncharacterized protein</fullName>
    </submittedName>
</protein>
<accession>A0A7R8V1F6</accession>
<dbReference type="InterPro" id="IPR043138">
    <property type="entry name" value="GGT_lsub"/>
</dbReference>
<dbReference type="Pfam" id="PF01019">
    <property type="entry name" value="G_glu_transpept"/>
    <property type="match status" value="1"/>
</dbReference>
<organism evidence="5 6">
    <name type="scientific">Hermetia illucens</name>
    <name type="common">Black soldier fly</name>
    <dbReference type="NCBI Taxonomy" id="343691"/>
    <lineage>
        <taxon>Eukaryota</taxon>
        <taxon>Metazoa</taxon>
        <taxon>Ecdysozoa</taxon>
        <taxon>Arthropoda</taxon>
        <taxon>Hexapoda</taxon>
        <taxon>Insecta</taxon>
        <taxon>Pterygota</taxon>
        <taxon>Neoptera</taxon>
        <taxon>Endopterygota</taxon>
        <taxon>Diptera</taxon>
        <taxon>Brachycera</taxon>
        <taxon>Stratiomyomorpha</taxon>
        <taxon>Stratiomyidae</taxon>
        <taxon>Hermetiinae</taxon>
        <taxon>Hermetia</taxon>
    </lineage>
</organism>
<dbReference type="GO" id="GO:0036374">
    <property type="term" value="F:glutathione hydrolase activity"/>
    <property type="evidence" value="ECO:0007669"/>
    <property type="project" value="InterPro"/>
</dbReference>
<dbReference type="NCBIfam" id="TIGR00066">
    <property type="entry name" value="g_glut_trans"/>
    <property type="match status" value="1"/>
</dbReference>
<name>A0A7R8V1F6_HERIL</name>
<keyword evidence="1" id="KW-0800">Toxin</keyword>
<dbReference type="AlphaFoldDB" id="A0A7R8V1F6"/>
<dbReference type="InterPro" id="IPR000101">
    <property type="entry name" value="GGT_peptidase"/>
</dbReference>
<keyword evidence="4" id="KW-0812">Transmembrane</keyword>
<dbReference type="PRINTS" id="PR01210">
    <property type="entry name" value="GGTRANSPTASE"/>
</dbReference>
<dbReference type="EMBL" id="LR899013">
    <property type="protein sequence ID" value="CAD7090853.1"/>
    <property type="molecule type" value="Genomic_DNA"/>
</dbReference>
<feature type="binding site" evidence="3">
    <location>
        <position position="418"/>
    </location>
    <ligand>
        <name>L-glutamate</name>
        <dbReference type="ChEBI" id="CHEBI:29985"/>
    </ligand>
</feature>
<feature type="binding site" evidence="3">
    <location>
        <position position="469"/>
    </location>
    <ligand>
        <name>L-glutamate</name>
        <dbReference type="ChEBI" id="CHEBI:29985"/>
    </ligand>
</feature>
<evidence type="ECO:0000313" key="5">
    <source>
        <dbReference type="EMBL" id="CAD7090853.1"/>
    </source>
</evidence>
<keyword evidence="1" id="KW-1202">Platelet aggregation activating toxin</keyword>
<proteinExistence type="predicted"/>
<dbReference type="FunFam" id="1.10.246.130:FF:000001">
    <property type="entry name" value="Gamma-glutamyltransferase 5 isoform 1"/>
    <property type="match status" value="1"/>
</dbReference>
<gene>
    <name evidence="5" type="ORF">HERILL_LOCUS13310</name>
</gene>
<dbReference type="FunCoup" id="A0A7R8V1F6">
    <property type="interactions" value="130"/>
</dbReference>
<dbReference type="Proteomes" id="UP000594454">
    <property type="component" value="Chromosome 5"/>
</dbReference>
<keyword evidence="1" id="KW-1199">Hemostasis impairing toxin</keyword>
<evidence type="ECO:0000256" key="2">
    <source>
        <dbReference type="PIRSR" id="PIRSR600101-1"/>
    </source>
</evidence>
<feature type="binding site" evidence="3">
    <location>
        <begin position="394"/>
        <end position="396"/>
    </location>
    <ligand>
        <name>L-glutamate</name>
        <dbReference type="ChEBI" id="CHEBI:29985"/>
    </ligand>
</feature>
<feature type="active site" description="Nucleophile" evidence="2">
    <location>
        <position position="376"/>
    </location>
</feature>
<feature type="binding site" evidence="3">
    <location>
        <position position="108"/>
    </location>
    <ligand>
        <name>L-glutamate</name>
        <dbReference type="ChEBI" id="CHEBI:29985"/>
    </ligand>
</feature>
<evidence type="ECO:0000256" key="1">
    <source>
        <dbReference type="ARBA" id="ARBA00084097"/>
    </source>
</evidence>
<keyword evidence="4" id="KW-1133">Transmembrane helix</keyword>
<dbReference type="GO" id="GO:0005886">
    <property type="term" value="C:plasma membrane"/>
    <property type="evidence" value="ECO:0007669"/>
    <property type="project" value="TreeGrafter"/>
</dbReference>
<dbReference type="Gene3D" id="3.60.20.40">
    <property type="match status" value="1"/>
</dbReference>
<dbReference type="GO" id="GO:0006751">
    <property type="term" value="P:glutathione catabolic process"/>
    <property type="evidence" value="ECO:0007669"/>
    <property type="project" value="InterPro"/>
</dbReference>
<dbReference type="OrthoDB" id="1081007at2759"/>
<keyword evidence="4" id="KW-0472">Membrane</keyword>
<evidence type="ECO:0000256" key="3">
    <source>
        <dbReference type="PIRSR" id="PIRSR600101-2"/>
    </source>
</evidence>
<dbReference type="PANTHER" id="PTHR11686">
    <property type="entry name" value="GAMMA GLUTAMYL TRANSPEPTIDASE"/>
    <property type="match status" value="1"/>
</dbReference>
<dbReference type="FunFam" id="3.60.20.40:FF:000001">
    <property type="entry name" value="Gamma-glutamyltranspeptidase 1"/>
    <property type="match status" value="1"/>
</dbReference>
<feature type="transmembrane region" description="Helical" evidence="4">
    <location>
        <begin position="9"/>
        <end position="31"/>
    </location>
</feature>
<dbReference type="InParanoid" id="A0A7R8V1F6"/>
<dbReference type="InterPro" id="IPR043137">
    <property type="entry name" value="GGT_ssub_C"/>
</dbReference>
<keyword evidence="6" id="KW-1185">Reference proteome</keyword>
<feature type="binding site" evidence="3">
    <location>
        <begin position="446"/>
        <end position="447"/>
    </location>
    <ligand>
        <name>L-glutamate</name>
        <dbReference type="ChEBI" id="CHEBI:29985"/>
    </ligand>
</feature>
<dbReference type="InterPro" id="IPR029055">
    <property type="entry name" value="Ntn_hydrolases_N"/>
</dbReference>
<evidence type="ECO:0000313" key="6">
    <source>
        <dbReference type="Proteomes" id="UP000594454"/>
    </source>
</evidence>
<sequence>MITPIRKKAIIISVVVAIIIVALALILYFVLRDDSKEVRFRGAIVSNGLGCADIGRSMFEKDGTVVDAAIATLLCDGLSNPQSMGLGGGFLATLYIKSTGETISLVARESAPLAATEDMFVNKTVSGGLAAGVPGEIKGYQALHKKYGRLSWAELIEPSIKLCEEGQIVSGYLAVKLKEYETTIQSVPSLKEIFVDPRTGQVYKEGDKIKRPQLGATLRIIAKEGEDAIYNGGVIGKMLAEDIQGHGGIITEQDLKEYTVRWVKPATTRFRDYTVYTAPSPGSGPVLNLILNLIQNHVTSNDEVMWHRIIESFKHAYGLRTKLGDIEFLPDIQELVANMSSQSFADELYHKINDDWTVNNYTYYGAEYATKEDHGTASMSVVAPNGDAITVTSTINGIFGAQRVSQQTGIILNNEMDDFSTPGKVNDYNLPPSPSNFIKPKKMPLSSMVPTVIVDKHGNPRLLIGAAGGTKITTSVAQAIFQHLIQNDTLEYAIHTPRLHHQLSPMQVQHETNFDQAILSGLEKRGHPLREIPPENGFSAVTGISVYNENRMESVYDPRRKGSTAFYP</sequence>
<dbReference type="PANTHER" id="PTHR11686:SF72">
    <property type="entry name" value="GAMMA-GLUTAMYL TRANSPEPTIDASE, ISOFORM A"/>
    <property type="match status" value="1"/>
</dbReference>